<dbReference type="GO" id="GO:0008270">
    <property type="term" value="F:zinc ion binding"/>
    <property type="evidence" value="ECO:0007669"/>
    <property type="project" value="UniProtKB-KW"/>
</dbReference>
<dbReference type="Gene3D" id="2.120.10.30">
    <property type="entry name" value="TolB, C-terminal domain"/>
    <property type="match status" value="1"/>
</dbReference>
<evidence type="ECO:0000313" key="1">
    <source>
        <dbReference type="EMBL" id="PRX57487.1"/>
    </source>
</evidence>
<dbReference type="GO" id="GO:0043161">
    <property type="term" value="P:proteasome-mediated ubiquitin-dependent protein catabolic process"/>
    <property type="evidence" value="ECO:0007669"/>
    <property type="project" value="TreeGrafter"/>
</dbReference>
<gene>
    <name evidence="1" type="ORF">CLV81_1492</name>
</gene>
<dbReference type="InterPro" id="IPR050952">
    <property type="entry name" value="TRIM-NHL_E3_ligases"/>
</dbReference>
<dbReference type="PANTHER" id="PTHR24104">
    <property type="entry name" value="E3 UBIQUITIN-PROTEIN LIGASE NHLRC1-RELATED"/>
    <property type="match status" value="1"/>
</dbReference>
<dbReference type="GO" id="GO:0061630">
    <property type="term" value="F:ubiquitin protein ligase activity"/>
    <property type="evidence" value="ECO:0007669"/>
    <property type="project" value="TreeGrafter"/>
</dbReference>
<keyword evidence="2" id="KW-1185">Reference proteome</keyword>
<evidence type="ECO:0008006" key="3">
    <source>
        <dbReference type="Google" id="ProtNLM"/>
    </source>
</evidence>
<comment type="caution">
    <text evidence="1">The sequence shown here is derived from an EMBL/GenBank/DDBJ whole genome shotgun (WGS) entry which is preliminary data.</text>
</comment>
<sequence length="384" mass="42959">MVENGWSACYLGNNYHGSVSMDFSTLGKHISNPYIFKGSEQKPFLAPRGVHLVNDMLFVSDTGQNRVFIWHKLPTSLHQEPDVVLGQQDVVGSGRNAGGTVAAESLHYPSGIWSDGKRLIVADAWNHRVLIWHQLPTKNGQAADVVLGQPDFKSNEVNVEGISKSPTSKSLHWPYGVFSDGKRLWVADTGNRRILYYKTIPLENYTAADKVIGKPDFSTRDYENNQPIWPYSVKTNSDGVLAVADTQFYRTLIWSNWETAFNTPADVIIGQPDFDACGQNQYGLFPDAHTLNWTYDVCFYKKGLLVNDTGNSRLLYFERIPKTNNQVADAVIGKRDFKTGSENRDTIVGTDSSLYWPFSICTQKDKLVVADTGNHRLAVMGLLL</sequence>
<protein>
    <recommendedName>
        <fullName evidence="3">NHL repeat-containing protein</fullName>
    </recommendedName>
</protein>
<dbReference type="SUPFAM" id="SSF63825">
    <property type="entry name" value="YWTD domain"/>
    <property type="match status" value="1"/>
</dbReference>
<dbReference type="InterPro" id="IPR011042">
    <property type="entry name" value="6-blade_b-propeller_TolB-like"/>
</dbReference>
<name>A0A2T0MIS7_9FLAO</name>
<accession>A0A2T0MIS7</accession>
<dbReference type="GO" id="GO:0000209">
    <property type="term" value="P:protein polyubiquitination"/>
    <property type="evidence" value="ECO:0007669"/>
    <property type="project" value="TreeGrafter"/>
</dbReference>
<reference evidence="1 2" key="1">
    <citation type="submission" date="2018-03" db="EMBL/GenBank/DDBJ databases">
        <title>Genomic Encyclopedia of Archaeal and Bacterial Type Strains, Phase II (KMG-II): from individual species to whole genera.</title>
        <authorList>
            <person name="Goeker M."/>
        </authorList>
    </citation>
    <scope>NUCLEOTIDE SEQUENCE [LARGE SCALE GENOMIC DNA]</scope>
    <source>
        <strain evidence="1 2">DSM 25027</strain>
    </source>
</reference>
<proteinExistence type="predicted"/>
<organism evidence="1 2">
    <name type="scientific">Flagellimonas meridianipacifica</name>
    <dbReference type="NCBI Taxonomy" id="1080225"/>
    <lineage>
        <taxon>Bacteria</taxon>
        <taxon>Pseudomonadati</taxon>
        <taxon>Bacteroidota</taxon>
        <taxon>Flavobacteriia</taxon>
        <taxon>Flavobacteriales</taxon>
        <taxon>Flavobacteriaceae</taxon>
        <taxon>Flagellimonas</taxon>
    </lineage>
</organism>
<dbReference type="Proteomes" id="UP000237640">
    <property type="component" value="Unassembled WGS sequence"/>
</dbReference>
<evidence type="ECO:0000313" key="2">
    <source>
        <dbReference type="Proteomes" id="UP000237640"/>
    </source>
</evidence>
<dbReference type="AlphaFoldDB" id="A0A2T0MIS7"/>
<dbReference type="PANTHER" id="PTHR24104:SF25">
    <property type="entry name" value="PROTEIN LIN-41"/>
    <property type="match status" value="1"/>
</dbReference>
<dbReference type="EMBL" id="PVYX01000001">
    <property type="protein sequence ID" value="PRX57487.1"/>
    <property type="molecule type" value="Genomic_DNA"/>
</dbReference>